<evidence type="ECO:0000256" key="2">
    <source>
        <dbReference type="ARBA" id="ARBA00022475"/>
    </source>
</evidence>
<dbReference type="NCBIfam" id="TIGR02210">
    <property type="entry name" value="rodA_shape"/>
    <property type="match status" value="1"/>
</dbReference>
<evidence type="ECO:0000256" key="3">
    <source>
        <dbReference type="ARBA" id="ARBA00022676"/>
    </source>
</evidence>
<evidence type="ECO:0000256" key="8">
    <source>
        <dbReference type="ARBA" id="ARBA00022989"/>
    </source>
</evidence>
<dbReference type="GO" id="GO:0032153">
    <property type="term" value="C:cell division site"/>
    <property type="evidence" value="ECO:0007669"/>
    <property type="project" value="TreeGrafter"/>
</dbReference>
<name>A0A1W1E015_9ZZZZ</name>
<sequence>MTKIDKIRHYWHYFKMDTPLFLMLMGVSIFGLTILYSASAESIGLLYKQILHFVLAIGVMLVIAQIPPYVFRRYSPYLMLFGIFLLLLVLLFGSSSGGAQRWLDLGLIRFQPSELMKVIVPIAIASILSEKTLPPQPLSIFISLAAIIVIALLIAKQPDLGTSLLISASGVYVLVFSGVRIQILRNKLLNFGVIVAGIAGVGYVAWNYLLMAYQKKRIMTMIDPSLDPLGAGYHILQSKIAIGSGGLMGKGIEQGSQAQLNFLPEHTTDFIFAVIAEELGFIGVLLLLCFYGLIIWRCFVIAIESEDTFSRLLGASLTLIFFTYVFVNIGMVSGLLPVVGVPLPLISYGGSSLITLFSSFGIIMSIRKHKIPRYLS</sequence>
<keyword evidence="7" id="KW-0573">Peptidoglycan synthesis</keyword>
<feature type="transmembrane region" description="Helical" evidence="11">
    <location>
        <begin position="279"/>
        <end position="300"/>
    </location>
</feature>
<gene>
    <name evidence="12" type="ORF">MNB_SUP05-SYMBIONT-4-315</name>
</gene>
<dbReference type="InterPro" id="IPR001182">
    <property type="entry name" value="FtsW/RodA"/>
</dbReference>
<dbReference type="EMBL" id="FPHY01000185">
    <property type="protein sequence ID" value="SFV87303.1"/>
    <property type="molecule type" value="Genomic_DNA"/>
</dbReference>
<organism evidence="12">
    <name type="scientific">hydrothermal vent metagenome</name>
    <dbReference type="NCBI Taxonomy" id="652676"/>
    <lineage>
        <taxon>unclassified sequences</taxon>
        <taxon>metagenomes</taxon>
        <taxon>ecological metagenomes</taxon>
    </lineage>
</organism>
<keyword evidence="6" id="KW-0133">Cell shape</keyword>
<protein>
    <submittedName>
        <fullName evidence="12">Rod shape-determining protein RodA</fullName>
    </submittedName>
</protein>
<feature type="transmembrane region" description="Helical" evidence="11">
    <location>
        <begin position="345"/>
        <end position="366"/>
    </location>
</feature>
<evidence type="ECO:0000256" key="9">
    <source>
        <dbReference type="ARBA" id="ARBA00023136"/>
    </source>
</evidence>
<feature type="transmembrane region" description="Helical" evidence="11">
    <location>
        <begin position="161"/>
        <end position="181"/>
    </location>
</feature>
<evidence type="ECO:0000256" key="5">
    <source>
        <dbReference type="ARBA" id="ARBA00022692"/>
    </source>
</evidence>
<dbReference type="GO" id="GO:0015648">
    <property type="term" value="F:lipid-linked peptidoglycan transporter activity"/>
    <property type="evidence" value="ECO:0007669"/>
    <property type="project" value="TreeGrafter"/>
</dbReference>
<comment type="subcellular location">
    <subcellularLocation>
        <location evidence="1">Membrane</location>
        <topology evidence="1">Multi-pass membrane protein</topology>
    </subcellularLocation>
</comment>
<dbReference type="AlphaFoldDB" id="A0A1W1E015"/>
<feature type="transmembrane region" description="Helical" evidence="11">
    <location>
        <begin position="188"/>
        <end position="209"/>
    </location>
</feature>
<feature type="transmembrane region" description="Helical" evidence="11">
    <location>
        <begin position="138"/>
        <end position="155"/>
    </location>
</feature>
<dbReference type="InterPro" id="IPR018365">
    <property type="entry name" value="Cell_cycle_FtsW-rel_CS"/>
</dbReference>
<feature type="transmembrane region" description="Helical" evidence="11">
    <location>
        <begin position="50"/>
        <end position="70"/>
    </location>
</feature>
<dbReference type="Pfam" id="PF01098">
    <property type="entry name" value="FTSW_RODA_SPOVE"/>
    <property type="match status" value="1"/>
</dbReference>
<keyword evidence="8 11" id="KW-1133">Transmembrane helix</keyword>
<dbReference type="GO" id="GO:0051301">
    <property type="term" value="P:cell division"/>
    <property type="evidence" value="ECO:0007669"/>
    <property type="project" value="InterPro"/>
</dbReference>
<dbReference type="HAMAP" id="MF_02079">
    <property type="entry name" value="PGT_RodA"/>
    <property type="match status" value="1"/>
</dbReference>
<feature type="transmembrane region" description="Helical" evidence="11">
    <location>
        <begin position="77"/>
        <end position="95"/>
    </location>
</feature>
<evidence type="ECO:0000256" key="4">
    <source>
        <dbReference type="ARBA" id="ARBA00022679"/>
    </source>
</evidence>
<keyword evidence="2" id="KW-1003">Cell membrane</keyword>
<keyword evidence="3" id="KW-0328">Glycosyltransferase</keyword>
<keyword evidence="10" id="KW-0961">Cell wall biogenesis/degradation</keyword>
<dbReference type="GO" id="GO:0071555">
    <property type="term" value="P:cell wall organization"/>
    <property type="evidence" value="ECO:0007669"/>
    <property type="project" value="UniProtKB-KW"/>
</dbReference>
<dbReference type="PANTHER" id="PTHR30474">
    <property type="entry name" value="CELL CYCLE PROTEIN"/>
    <property type="match status" value="1"/>
</dbReference>
<dbReference type="PANTHER" id="PTHR30474:SF1">
    <property type="entry name" value="PEPTIDOGLYCAN GLYCOSYLTRANSFERASE MRDB"/>
    <property type="match status" value="1"/>
</dbReference>
<dbReference type="GO" id="GO:0016757">
    <property type="term" value="F:glycosyltransferase activity"/>
    <property type="evidence" value="ECO:0007669"/>
    <property type="project" value="UniProtKB-KW"/>
</dbReference>
<evidence type="ECO:0000256" key="7">
    <source>
        <dbReference type="ARBA" id="ARBA00022984"/>
    </source>
</evidence>
<evidence type="ECO:0000256" key="10">
    <source>
        <dbReference type="ARBA" id="ARBA00023316"/>
    </source>
</evidence>
<keyword evidence="4" id="KW-0808">Transferase</keyword>
<dbReference type="InterPro" id="IPR011923">
    <property type="entry name" value="RodA/MrdB"/>
</dbReference>
<feature type="transmembrane region" description="Helical" evidence="11">
    <location>
        <begin position="312"/>
        <end position="339"/>
    </location>
</feature>
<feature type="transmembrane region" description="Helical" evidence="11">
    <location>
        <begin position="20"/>
        <end position="38"/>
    </location>
</feature>
<keyword evidence="9 11" id="KW-0472">Membrane</keyword>
<evidence type="ECO:0000256" key="1">
    <source>
        <dbReference type="ARBA" id="ARBA00004141"/>
    </source>
</evidence>
<dbReference type="GO" id="GO:0009252">
    <property type="term" value="P:peptidoglycan biosynthetic process"/>
    <property type="evidence" value="ECO:0007669"/>
    <property type="project" value="UniProtKB-KW"/>
</dbReference>
<dbReference type="PROSITE" id="PS00428">
    <property type="entry name" value="FTSW_RODA_SPOVE"/>
    <property type="match status" value="1"/>
</dbReference>
<dbReference type="GO" id="GO:0008360">
    <property type="term" value="P:regulation of cell shape"/>
    <property type="evidence" value="ECO:0007669"/>
    <property type="project" value="UniProtKB-KW"/>
</dbReference>
<dbReference type="GO" id="GO:0005886">
    <property type="term" value="C:plasma membrane"/>
    <property type="evidence" value="ECO:0007669"/>
    <property type="project" value="TreeGrafter"/>
</dbReference>
<reference evidence="12" key="1">
    <citation type="submission" date="2016-10" db="EMBL/GenBank/DDBJ databases">
        <authorList>
            <person name="de Groot N.N."/>
        </authorList>
    </citation>
    <scope>NUCLEOTIDE SEQUENCE</scope>
</reference>
<accession>A0A1W1E015</accession>
<proteinExistence type="inferred from homology"/>
<evidence type="ECO:0000256" key="6">
    <source>
        <dbReference type="ARBA" id="ARBA00022960"/>
    </source>
</evidence>
<evidence type="ECO:0000313" key="12">
    <source>
        <dbReference type="EMBL" id="SFV87303.1"/>
    </source>
</evidence>
<keyword evidence="5 11" id="KW-0812">Transmembrane</keyword>
<evidence type="ECO:0000256" key="11">
    <source>
        <dbReference type="SAM" id="Phobius"/>
    </source>
</evidence>